<evidence type="ECO:0000313" key="3">
    <source>
        <dbReference type="EMBL" id="KAF8692722.1"/>
    </source>
</evidence>
<reference evidence="3" key="1">
    <citation type="submission" date="2020-09" db="EMBL/GenBank/DDBJ databases">
        <title>Comparative genome analyses of four rice-infecting Rhizoctonia solani isolates reveal extensive enrichment of homogalacturonan modification genes.</title>
        <authorList>
            <person name="Lee D.-Y."/>
            <person name="Jeon J."/>
            <person name="Kim K.-T."/>
            <person name="Cheong K."/>
            <person name="Song H."/>
            <person name="Choi G."/>
            <person name="Ko J."/>
            <person name="Opiyo S.O."/>
            <person name="Zuo S."/>
            <person name="Madhav S."/>
            <person name="Lee Y.-H."/>
            <person name="Wang G.-L."/>
        </authorList>
    </citation>
    <scope>NUCLEOTIDE SEQUENCE</scope>
    <source>
        <strain evidence="3">AG1-IA WGL</strain>
    </source>
</reference>
<keyword evidence="1" id="KW-0175">Coiled coil</keyword>
<feature type="compositionally biased region" description="Polar residues" evidence="2">
    <location>
        <begin position="1"/>
        <end position="11"/>
    </location>
</feature>
<dbReference type="EMBL" id="JACYCD010000492">
    <property type="protein sequence ID" value="KAF8692722.1"/>
    <property type="molecule type" value="Genomic_DNA"/>
</dbReference>
<dbReference type="OrthoDB" id="3253694at2759"/>
<evidence type="ECO:0000256" key="1">
    <source>
        <dbReference type="SAM" id="Coils"/>
    </source>
</evidence>
<sequence length="498" mass="55054">MKPLQFSQRSLVPSGLRLKPPPSPNNPFLCSSACPTKLDPGSTPQPSQFHAFILPNSALKGLALSGWLSSPINLCLSEKADNEDSNILGLADLELFKGWDDSGGNDNDGGGDFSYIDNNNQDLDNNPDKMEGFAEAYCCTSSVACSSSPPELSKLLDLINKCSLPVMEPDDLWEFLLKGCHGKTWFLVEKGLIIVYIFHPDVVEDWWQMALMRQPGSLWNTMELDVFLKQRKSLAIMQQTHKILLQYKEIKFMVEVCSLTVDLEVPKIHAICSIEVALSEACERGDPITLTLTLVEVYYWFEQNWYQMIDANGHVSPRRIVLGSSSSQSHEKRPRETNPLSPPPRDTVCLRPNASAQLSTPTSPALALVFAPSVPDIDANMPQNATLGPSGTAARSAAAVSNPNPAVTNPASKTSMPLVGALTEAICETCLSTREFQEKLLDMRQVQLKINARSVDNTYKLVSDEQAAMEEERLNRIELEQERANCEAAELEDCPRRL</sequence>
<feature type="region of interest" description="Disordered" evidence="2">
    <location>
        <begin position="324"/>
        <end position="347"/>
    </location>
</feature>
<organism evidence="3 4">
    <name type="scientific">Rhizoctonia solani</name>
    <dbReference type="NCBI Taxonomy" id="456999"/>
    <lineage>
        <taxon>Eukaryota</taxon>
        <taxon>Fungi</taxon>
        <taxon>Dikarya</taxon>
        <taxon>Basidiomycota</taxon>
        <taxon>Agaricomycotina</taxon>
        <taxon>Agaricomycetes</taxon>
        <taxon>Cantharellales</taxon>
        <taxon>Ceratobasidiaceae</taxon>
        <taxon>Rhizoctonia</taxon>
    </lineage>
</organism>
<gene>
    <name evidence="3" type="ORF">RHS03_08568</name>
</gene>
<dbReference type="AlphaFoldDB" id="A0A8H7HIN3"/>
<protein>
    <submittedName>
        <fullName evidence="3">Uncharacterized protein</fullName>
    </submittedName>
</protein>
<feature type="region of interest" description="Disordered" evidence="2">
    <location>
        <begin position="1"/>
        <end position="22"/>
    </location>
</feature>
<evidence type="ECO:0000256" key="2">
    <source>
        <dbReference type="SAM" id="MobiDB-lite"/>
    </source>
</evidence>
<comment type="caution">
    <text evidence="3">The sequence shown here is derived from an EMBL/GenBank/DDBJ whole genome shotgun (WGS) entry which is preliminary data.</text>
</comment>
<evidence type="ECO:0000313" key="4">
    <source>
        <dbReference type="Proteomes" id="UP000602905"/>
    </source>
</evidence>
<dbReference type="Proteomes" id="UP000602905">
    <property type="component" value="Unassembled WGS sequence"/>
</dbReference>
<proteinExistence type="predicted"/>
<feature type="coiled-coil region" evidence="1">
    <location>
        <begin position="462"/>
        <end position="494"/>
    </location>
</feature>
<name>A0A8H7HIN3_9AGAM</name>
<feature type="non-terminal residue" evidence="3">
    <location>
        <position position="1"/>
    </location>
</feature>
<accession>A0A8H7HIN3</accession>